<feature type="site" description="Part of the allosteric site" evidence="2">
    <location>
        <position position="142"/>
    </location>
</feature>
<dbReference type="HAMAP" id="MF_01241">
    <property type="entry name" value="GlcN6P_deamin"/>
    <property type="match status" value="1"/>
</dbReference>
<dbReference type="InterPro" id="IPR004547">
    <property type="entry name" value="Glucosamine6P_isomerase"/>
</dbReference>
<dbReference type="InterPro" id="IPR006148">
    <property type="entry name" value="Glc/Gal-6P_isomerase"/>
</dbReference>
<comment type="activity regulation">
    <text evidence="2">Allosterically activated by N-acetylglucosamine 6-phosphate (GlcNAc6P).</text>
</comment>
<feature type="site" description="Part of the allosteric site" evidence="2">
    <location>
        <position position="151"/>
    </location>
</feature>
<dbReference type="PANTHER" id="PTHR11280">
    <property type="entry name" value="GLUCOSAMINE-6-PHOSPHATE ISOMERASE"/>
    <property type="match status" value="1"/>
</dbReference>
<dbReference type="SUPFAM" id="SSF100950">
    <property type="entry name" value="NagB/RpiA/CoA transferase-like"/>
    <property type="match status" value="1"/>
</dbReference>
<keyword evidence="5" id="KW-1185">Reference proteome</keyword>
<comment type="caution">
    <text evidence="2">Lacks conserved residue(s) required for the propagation of feature annotation.</text>
</comment>
<sequence>MEVIVRPTRESAVALVARLIADRLRARPELVLGLATGRTMEQVYQALIASGVSFARATTFNLDEYIGLGPESPHSYAYYMRARLFDHVDIDPANTHLPDGTASDLKQAAADYERLIREAGGIDLQLLGIGESGHIGFNEPLSAISSRTRDKTLTPTTRRQNAAMFGGDPERVPTRALTMGVGTILEARELLLLACGSAKAEVVARAVEGPITASVTASALQLHANCKVVLDEEAAALLKGRDYYDFVFRNEPDWAAYQDTDAPPAPPAKR</sequence>
<comment type="catalytic activity">
    <reaction evidence="2">
        <text>alpha-D-glucosamine 6-phosphate + H2O = beta-D-fructose 6-phosphate + NH4(+)</text>
        <dbReference type="Rhea" id="RHEA:12172"/>
        <dbReference type="ChEBI" id="CHEBI:15377"/>
        <dbReference type="ChEBI" id="CHEBI:28938"/>
        <dbReference type="ChEBI" id="CHEBI:57634"/>
        <dbReference type="ChEBI" id="CHEBI:75989"/>
        <dbReference type="EC" id="3.5.99.6"/>
    </reaction>
</comment>
<dbReference type="EMBL" id="JBHLXD010000001">
    <property type="protein sequence ID" value="MFC0206808.1"/>
    <property type="molecule type" value="Genomic_DNA"/>
</dbReference>
<feature type="active site" description="Proton acceptor; for ring-opening step" evidence="2">
    <location>
        <position position="134"/>
    </location>
</feature>
<keyword evidence="2" id="KW-0021">Allosteric enzyme</keyword>
<feature type="active site" description="Proton acceptor; for enolization step" evidence="2">
    <location>
        <position position="63"/>
    </location>
</feature>
<organism evidence="4 5">
    <name type="scientific">Chelativorans intermedius</name>
    <dbReference type="NCBI Taxonomy" id="515947"/>
    <lineage>
        <taxon>Bacteria</taxon>
        <taxon>Pseudomonadati</taxon>
        <taxon>Pseudomonadota</taxon>
        <taxon>Alphaproteobacteria</taxon>
        <taxon>Hyphomicrobiales</taxon>
        <taxon>Phyllobacteriaceae</taxon>
        <taxon>Chelativorans</taxon>
    </lineage>
</organism>
<evidence type="ECO:0000313" key="4">
    <source>
        <dbReference type="EMBL" id="MFC0206808.1"/>
    </source>
</evidence>
<dbReference type="GO" id="GO:0004342">
    <property type="term" value="F:glucosamine-6-phosphate deaminase activity"/>
    <property type="evidence" value="ECO:0007669"/>
    <property type="project" value="UniProtKB-EC"/>
</dbReference>
<gene>
    <name evidence="2 4" type="primary">nagB</name>
    <name evidence="4" type="ORF">ACFFJ2_00160</name>
</gene>
<feature type="site" description="Part of the allosteric site" evidence="2">
    <location>
        <position position="149"/>
    </location>
</feature>
<protein>
    <recommendedName>
        <fullName evidence="2">Glucosamine-6-phosphate deaminase</fullName>
        <ecNumber evidence="2">3.5.99.6</ecNumber>
    </recommendedName>
    <alternativeName>
        <fullName evidence="2">GlcN6P deaminase</fullName>
        <shortName evidence="2">GNPDA</shortName>
    </alternativeName>
    <alternativeName>
        <fullName evidence="2">Glucosamine-6-phosphate isomerase</fullName>
    </alternativeName>
</protein>
<dbReference type="Pfam" id="PF01182">
    <property type="entry name" value="Glucosamine_iso"/>
    <property type="match status" value="1"/>
</dbReference>
<feature type="active site" description="For ring-opening step" evidence="2">
    <location>
        <position position="139"/>
    </location>
</feature>
<dbReference type="CDD" id="cd01399">
    <property type="entry name" value="GlcN6P_deaminase"/>
    <property type="match status" value="1"/>
</dbReference>
<accession>A0ABV6D2H7</accession>
<evidence type="ECO:0000256" key="2">
    <source>
        <dbReference type="HAMAP-Rule" id="MF_01241"/>
    </source>
</evidence>
<feature type="site" description="Part of the allosteric site" evidence="2">
    <location>
        <position position="152"/>
    </location>
</feature>
<dbReference type="Gene3D" id="3.40.50.1360">
    <property type="match status" value="1"/>
</dbReference>
<keyword evidence="2" id="KW-0119">Carbohydrate metabolism</keyword>
<dbReference type="EC" id="3.5.99.6" evidence="2"/>
<dbReference type="InterPro" id="IPR037171">
    <property type="entry name" value="NagB/RpiA_transferase-like"/>
</dbReference>
<reference evidence="4 5" key="1">
    <citation type="submission" date="2024-09" db="EMBL/GenBank/DDBJ databases">
        <authorList>
            <person name="Sun Q."/>
            <person name="Mori K."/>
        </authorList>
    </citation>
    <scope>NUCLEOTIDE SEQUENCE [LARGE SCALE GENOMIC DNA]</scope>
    <source>
        <strain evidence="4 5">CCM 8543</strain>
    </source>
</reference>
<comment type="caution">
    <text evidence="4">The sequence shown here is derived from an EMBL/GenBank/DDBJ whole genome shotgun (WGS) entry which is preliminary data.</text>
</comment>
<name>A0ABV6D2H7_9HYPH</name>
<evidence type="ECO:0000313" key="5">
    <source>
        <dbReference type="Proteomes" id="UP001589755"/>
    </source>
</evidence>
<keyword evidence="1 2" id="KW-0378">Hydrolase</keyword>
<dbReference type="PANTHER" id="PTHR11280:SF5">
    <property type="entry name" value="GLUCOSAMINE-6-PHOSPHATE ISOMERASE"/>
    <property type="match status" value="1"/>
</dbReference>
<comment type="function">
    <text evidence="2">Catalyzes the reversible isomerization-deamination of glucosamine 6-phosphate (GlcN6P) to form fructose 6-phosphate (Fru6P) and ammonium ion.</text>
</comment>
<comment type="pathway">
    <text evidence="2">Amino-sugar metabolism; N-acetylneuraminate degradation; D-fructose 6-phosphate from N-acetylneuraminate: step 5/5.</text>
</comment>
<feature type="domain" description="Glucosamine/galactosamine-6-phosphate isomerase" evidence="3">
    <location>
        <begin position="11"/>
        <end position="213"/>
    </location>
</feature>
<evidence type="ECO:0000259" key="3">
    <source>
        <dbReference type="Pfam" id="PF01182"/>
    </source>
</evidence>
<comment type="similarity">
    <text evidence="2">Belongs to the glucosamine/galactosamine-6-phosphate isomerase family. NagB subfamily.</text>
</comment>
<proteinExistence type="inferred from homology"/>
<evidence type="ECO:0000256" key="1">
    <source>
        <dbReference type="ARBA" id="ARBA00022801"/>
    </source>
</evidence>
<dbReference type="NCBIfam" id="TIGR00502">
    <property type="entry name" value="nagB"/>
    <property type="match status" value="1"/>
</dbReference>
<dbReference type="Proteomes" id="UP001589755">
    <property type="component" value="Unassembled WGS sequence"/>
</dbReference>
<dbReference type="RefSeq" id="WP_261519011.1">
    <property type="nucleotide sequence ID" value="NZ_JAODNW010000002.1"/>
</dbReference>